<feature type="region of interest" description="Disordered" evidence="1">
    <location>
        <begin position="1068"/>
        <end position="1160"/>
    </location>
</feature>
<feature type="compositionally biased region" description="Gly residues" evidence="1">
    <location>
        <begin position="165"/>
        <end position="179"/>
    </location>
</feature>
<feature type="compositionally biased region" description="Polar residues" evidence="1">
    <location>
        <begin position="721"/>
        <end position="735"/>
    </location>
</feature>
<organism evidence="2 3">
    <name type="scientific">Leptomonas pyrrhocoris</name>
    <name type="common">Firebug parasite</name>
    <dbReference type="NCBI Taxonomy" id="157538"/>
    <lineage>
        <taxon>Eukaryota</taxon>
        <taxon>Discoba</taxon>
        <taxon>Euglenozoa</taxon>
        <taxon>Kinetoplastea</taxon>
        <taxon>Metakinetoplastina</taxon>
        <taxon>Trypanosomatida</taxon>
        <taxon>Trypanosomatidae</taxon>
        <taxon>Leishmaniinae</taxon>
        <taxon>Leptomonas</taxon>
    </lineage>
</organism>
<dbReference type="EMBL" id="LGTL01000028">
    <property type="protein sequence ID" value="KPA74791.1"/>
    <property type="molecule type" value="Genomic_DNA"/>
</dbReference>
<evidence type="ECO:0000313" key="2">
    <source>
        <dbReference type="EMBL" id="KPA74792.1"/>
    </source>
</evidence>
<dbReference type="Proteomes" id="UP000037923">
    <property type="component" value="Unassembled WGS sequence"/>
</dbReference>
<keyword evidence="3" id="KW-1185">Reference proteome</keyword>
<feature type="compositionally biased region" description="Low complexity" evidence="1">
    <location>
        <begin position="309"/>
        <end position="323"/>
    </location>
</feature>
<protein>
    <recommendedName>
        <fullName evidence="4">FYVE-type domain-containing protein</fullName>
    </recommendedName>
</protein>
<dbReference type="OMA" id="YSPESKW"/>
<dbReference type="EMBL" id="LGTL01000028">
    <property type="protein sequence ID" value="KPA74792.1"/>
    <property type="molecule type" value="Genomic_DNA"/>
</dbReference>
<dbReference type="SUPFAM" id="SSF57903">
    <property type="entry name" value="FYVE/PHD zinc finger"/>
    <property type="match status" value="1"/>
</dbReference>
<feature type="compositionally biased region" description="Polar residues" evidence="1">
    <location>
        <begin position="420"/>
        <end position="438"/>
    </location>
</feature>
<evidence type="ECO:0000313" key="3">
    <source>
        <dbReference type="Proteomes" id="UP000037923"/>
    </source>
</evidence>
<dbReference type="CDD" id="cd00065">
    <property type="entry name" value="FYVE_like_SF"/>
    <property type="match status" value="1"/>
</dbReference>
<feature type="compositionally biased region" description="Low complexity" evidence="1">
    <location>
        <begin position="439"/>
        <end position="461"/>
    </location>
</feature>
<reference evidence="2 3" key="1">
    <citation type="submission" date="2015-07" db="EMBL/GenBank/DDBJ databases">
        <title>High-quality genome of monoxenous trypanosomatid Leptomonas pyrrhocoris.</title>
        <authorList>
            <person name="Flegontov P."/>
            <person name="Butenko A."/>
            <person name="Firsov S."/>
            <person name="Vlcek C."/>
            <person name="Logacheva M.D."/>
            <person name="Field M."/>
            <person name="Filatov D."/>
            <person name="Flegontova O."/>
            <person name="Gerasimov E."/>
            <person name="Jackson A.P."/>
            <person name="Kelly S."/>
            <person name="Opperdoes F."/>
            <person name="O'Reilly A."/>
            <person name="Votypka J."/>
            <person name="Yurchenko V."/>
            <person name="Lukes J."/>
        </authorList>
    </citation>
    <scope>NUCLEOTIDE SEQUENCE [LARGE SCALE GENOMIC DNA]</scope>
    <source>
        <strain evidence="2">H10</strain>
    </source>
</reference>
<evidence type="ECO:0008006" key="4">
    <source>
        <dbReference type="Google" id="ProtNLM"/>
    </source>
</evidence>
<comment type="caution">
    <text evidence="2">The sequence shown here is derived from an EMBL/GenBank/DDBJ whole genome shotgun (WGS) entry which is preliminary data.</text>
</comment>
<accession>A0A0N0DRJ6</accession>
<dbReference type="RefSeq" id="XP_015653231.1">
    <property type="nucleotide sequence ID" value="XM_015808340.1"/>
</dbReference>
<feature type="compositionally biased region" description="Basic and acidic residues" evidence="1">
    <location>
        <begin position="283"/>
        <end position="293"/>
    </location>
</feature>
<feature type="compositionally biased region" description="Low complexity" evidence="1">
    <location>
        <begin position="1107"/>
        <end position="1122"/>
    </location>
</feature>
<dbReference type="InterPro" id="IPR013083">
    <property type="entry name" value="Znf_RING/FYVE/PHD"/>
</dbReference>
<feature type="region of interest" description="Disordered" evidence="1">
    <location>
        <begin position="420"/>
        <end position="461"/>
    </location>
</feature>
<feature type="region of interest" description="Disordered" evidence="1">
    <location>
        <begin position="1174"/>
        <end position="1213"/>
    </location>
</feature>
<dbReference type="GeneID" id="26909355"/>
<feature type="compositionally biased region" description="Low complexity" evidence="1">
    <location>
        <begin position="1146"/>
        <end position="1160"/>
    </location>
</feature>
<dbReference type="RefSeq" id="XP_015653230.1">
    <property type="nucleotide sequence ID" value="XM_015808339.1"/>
</dbReference>
<dbReference type="Gene3D" id="3.30.40.10">
    <property type="entry name" value="Zinc/RING finger domain, C3HC4 (zinc finger)"/>
    <property type="match status" value="1"/>
</dbReference>
<feature type="compositionally biased region" description="Gly residues" evidence="1">
    <location>
        <begin position="1068"/>
        <end position="1078"/>
    </location>
</feature>
<dbReference type="OrthoDB" id="273729at2759"/>
<feature type="region of interest" description="Disordered" evidence="1">
    <location>
        <begin position="477"/>
        <end position="611"/>
    </location>
</feature>
<gene>
    <name evidence="2" type="ORF">ABB37_09072</name>
</gene>
<dbReference type="AlphaFoldDB" id="A0A0N0DRJ6"/>
<feature type="region of interest" description="Disordered" evidence="1">
    <location>
        <begin position="158"/>
        <end position="213"/>
    </location>
</feature>
<evidence type="ECO:0000256" key="1">
    <source>
        <dbReference type="SAM" id="MobiDB-lite"/>
    </source>
</evidence>
<feature type="region of interest" description="Disordered" evidence="1">
    <location>
        <begin position="713"/>
        <end position="751"/>
    </location>
</feature>
<feature type="compositionally biased region" description="Low complexity" evidence="1">
    <location>
        <begin position="988"/>
        <end position="1001"/>
    </location>
</feature>
<feature type="region of interest" description="Disordered" evidence="1">
    <location>
        <begin position="272"/>
        <end position="337"/>
    </location>
</feature>
<feature type="compositionally biased region" description="Low complexity" evidence="1">
    <location>
        <begin position="1079"/>
        <end position="1090"/>
    </location>
</feature>
<feature type="compositionally biased region" description="Low complexity" evidence="1">
    <location>
        <begin position="357"/>
        <end position="371"/>
    </location>
</feature>
<feature type="region of interest" description="Disordered" evidence="1">
    <location>
        <begin position="357"/>
        <end position="378"/>
    </location>
</feature>
<sequence>MLSMFKGKKGFSVLFQSAEKDTAAPLLSADTAAGARRSGRVSGTVGRSTGGSGVAQLQCQRCSKRFSALEEDSNEAQSCCRRCGYPTCPQCREAIAGTPPWVCCVCDGPKSFMWLLERTKMGPRLVSKIVEFCDPRGQRLMRSMFRFTLQQYRAVSSPRPSLTIGAGGRPSGSRAGSGGVLSPFRPANSPTPPAAAAAVSKSRTALRASGERGASSTGLCALSASHGNAAHQSPYSHPKHASLLRPADRLHTVDGSAATGGKENSLLMSGDAVQVSESPQRPRGSEVLRRDDAVGVVEYSPAPNREVGSDSAESSADDVSVLAHTQPPPQQQPVSRAEDRCTAVQDIYRVSDANVTPRSTLTTRPTTEEVSASPHVRPSGHAAFQREVLHQPPPNHHRSTNNVNVDSDLHASVAAETEAVSLTSGATATSVTPTGQPCSSGRSFSPASSRSSRSESPAPRFPTFAQFLDDRAAVGTGQTHLPRESDVLVTVSPDSSAGGEEARDSSVMELGGARNSRPTLKSSNHNDKGSLRTPRGTQPCTPLSAAGSSSRRTERRTSGLSGDFTPTRALDLSDARATVRRGSSSRRRNTGGSLAEMPAPHLYRGSGRRSGQVGDSPFMYELPSLFSSGGGGGDGGVAAARGPMRRQHAPLVTRTAGRPLGGVGPVHDARVRLARLNSRTVTPLQRVPSGARSLARMNSSTAPFARKNSATTRGVGFGRLNSGTAQLTRTPSSRTRLVGVPLSPDGRGLPRTETTKLVRTASALCGLPQPRAAAPAAGTAMERTHSRYGLAVKASPLKRTASHTELGGQLPFCRVNSAAAFARSATATAAFTRTNSAAVFGRGAMAAVAASSSSAKHGAVQQHPHSAVAGAFARTATGTYLYGGKGRYPATTRITPAGLAHHPAAASTGPNVWRQDARPLSSARKNAPVSRAGAASPLHRTNTATRNPAPVNGGAGAAARGPRRLSTGYTRAATNPRPFERLPSHPLRQPTSQQQQPQQRSAGGVRTTVDPAPALVGVARRTPSAMSRTDSAVAAAAPTAATPRTPRPYIIASVSTAATPAAAATHGVNGGVRSGGGVRPVLSSSSVSSPKQRNSRTRGSGSGSGGATRTSGDGGVLSSVSSTPVVKAPSGMALAGRSSAPRRRPGTASGAGTPTTTAAEGACGVKGKAFVRLNTGTRSGTATAGKASREARTLPGPAHAAGGFTRLNSRSAI</sequence>
<feature type="region of interest" description="Disordered" evidence="1">
    <location>
        <begin position="919"/>
        <end position="1043"/>
    </location>
</feature>
<feature type="compositionally biased region" description="Low complexity" evidence="1">
    <location>
        <begin position="946"/>
        <end position="960"/>
    </location>
</feature>
<dbReference type="VEuPathDB" id="TriTrypDB:LpyrH10_28_1050"/>
<name>A0A0N0DRJ6_LEPPY</name>
<feature type="compositionally biased region" description="Low complexity" evidence="1">
    <location>
        <begin position="1034"/>
        <end position="1043"/>
    </location>
</feature>
<dbReference type="InterPro" id="IPR011011">
    <property type="entry name" value="Znf_FYVE_PHD"/>
</dbReference>
<proteinExistence type="predicted"/>